<feature type="transmembrane region" description="Helical" evidence="1">
    <location>
        <begin position="116"/>
        <end position="134"/>
    </location>
</feature>
<keyword evidence="1" id="KW-1133">Transmembrane helix</keyword>
<feature type="transmembrane region" description="Helical" evidence="1">
    <location>
        <begin position="249"/>
        <end position="268"/>
    </location>
</feature>
<feature type="transmembrane region" description="Helical" evidence="1">
    <location>
        <begin position="311"/>
        <end position="328"/>
    </location>
</feature>
<dbReference type="RefSeq" id="WP_244803280.1">
    <property type="nucleotide sequence ID" value="NZ_JALIEA010000010.1"/>
</dbReference>
<gene>
    <name evidence="2" type="ORF">MUN33_02200</name>
</gene>
<proteinExistence type="predicted"/>
<feature type="transmembrane region" description="Helical" evidence="1">
    <location>
        <begin position="53"/>
        <end position="72"/>
    </location>
</feature>
<dbReference type="EMBL" id="JALIEA010000010">
    <property type="protein sequence ID" value="MCJ7857530.1"/>
    <property type="molecule type" value="Genomic_DNA"/>
</dbReference>
<feature type="transmembrane region" description="Helical" evidence="1">
    <location>
        <begin position="92"/>
        <end position="110"/>
    </location>
</feature>
<feature type="transmembrane region" description="Helical" evidence="1">
    <location>
        <begin position="217"/>
        <end position="237"/>
    </location>
</feature>
<feature type="transmembrane region" description="Helical" evidence="1">
    <location>
        <begin position="340"/>
        <end position="358"/>
    </location>
</feature>
<name>A0A9X1WHH9_9CORY</name>
<evidence type="ECO:0000313" key="3">
    <source>
        <dbReference type="Proteomes" id="UP001139207"/>
    </source>
</evidence>
<protein>
    <submittedName>
        <fullName evidence="2">Uncharacterized protein</fullName>
    </submittedName>
</protein>
<accession>A0A9X1WHH9</accession>
<evidence type="ECO:0000256" key="1">
    <source>
        <dbReference type="SAM" id="Phobius"/>
    </source>
</evidence>
<feature type="transmembrane region" description="Helical" evidence="1">
    <location>
        <begin position="174"/>
        <end position="197"/>
    </location>
</feature>
<reference evidence="2" key="1">
    <citation type="submission" date="2022-04" db="EMBL/GenBank/DDBJ databases">
        <title>Corynebacterium kalidii LD5P10.</title>
        <authorList>
            <person name="Sun J.Q."/>
        </authorList>
    </citation>
    <scope>NUCLEOTIDE SEQUENCE</scope>
    <source>
        <strain evidence="2">LD5P10</strain>
    </source>
</reference>
<comment type="caution">
    <text evidence="2">The sequence shown here is derived from an EMBL/GenBank/DDBJ whole genome shotgun (WGS) entry which is preliminary data.</text>
</comment>
<sequence length="387" mass="40021">MSGARGAPGVSVHPSRLRLRLQMYPRVEHLLVVPLLLVVWAMLSFGGDGDGDGYRGVPWVALLSGLAMWVMVPESGRYRAFGLPLRYWTRDAAAAVLVGAALFCAVGAVASAGWRAYTGFLLGALAVAVQQCVSARRTVRGDRRVPAASRRAGGGWATLVGRLPSVPGPLPWRLVYLPVGAASLAAVALFAGGFSLVRMTVGTADDGPLDLASSMPLTVVLFPTVAGVLAGGLRGWTVMGIPVRRWLRHAYVASAVAVLSLVALVALATSTGLVGGVRPPAQMPVGQVLLTVAFTVLCIVVVPLIATSGTVLMSMVAVVPVIGTAMTVGTADPLRGPGPVVGAVVVLAVSATVVAYTAHTLLRGDRARPTGLVQAAERTYYQRQGAL</sequence>
<feature type="transmembrane region" description="Helical" evidence="1">
    <location>
        <begin position="288"/>
        <end position="306"/>
    </location>
</feature>
<organism evidence="2 3">
    <name type="scientific">Corynebacterium kalidii</name>
    <dbReference type="NCBI Taxonomy" id="2931982"/>
    <lineage>
        <taxon>Bacteria</taxon>
        <taxon>Bacillati</taxon>
        <taxon>Actinomycetota</taxon>
        <taxon>Actinomycetes</taxon>
        <taxon>Mycobacteriales</taxon>
        <taxon>Corynebacteriaceae</taxon>
        <taxon>Corynebacterium</taxon>
    </lineage>
</organism>
<keyword evidence="3" id="KW-1185">Reference proteome</keyword>
<dbReference type="Proteomes" id="UP001139207">
    <property type="component" value="Unassembled WGS sequence"/>
</dbReference>
<keyword evidence="1" id="KW-0472">Membrane</keyword>
<evidence type="ECO:0000313" key="2">
    <source>
        <dbReference type="EMBL" id="MCJ7857530.1"/>
    </source>
</evidence>
<dbReference type="AlphaFoldDB" id="A0A9X1WHH9"/>
<feature type="transmembrane region" description="Helical" evidence="1">
    <location>
        <begin position="27"/>
        <end position="47"/>
    </location>
</feature>
<keyword evidence="1" id="KW-0812">Transmembrane</keyword>